<reference evidence="1" key="1">
    <citation type="journal article" date="2019" name="Sci. Rep.">
        <title>Draft genome of Tanacetum cinerariifolium, the natural source of mosquito coil.</title>
        <authorList>
            <person name="Yamashiro T."/>
            <person name="Shiraishi A."/>
            <person name="Satake H."/>
            <person name="Nakayama K."/>
        </authorList>
    </citation>
    <scope>NUCLEOTIDE SEQUENCE</scope>
</reference>
<protein>
    <submittedName>
        <fullName evidence="1">DEAD-box ATP-dependent RNA helicase 30</fullName>
    </submittedName>
</protein>
<keyword evidence="1" id="KW-0347">Helicase</keyword>
<dbReference type="GO" id="GO:0004386">
    <property type="term" value="F:helicase activity"/>
    <property type="evidence" value="ECO:0007669"/>
    <property type="project" value="UniProtKB-KW"/>
</dbReference>
<evidence type="ECO:0000313" key="1">
    <source>
        <dbReference type="EMBL" id="GEU89644.1"/>
    </source>
</evidence>
<comment type="caution">
    <text evidence="1">The sequence shown here is derived from an EMBL/GenBank/DDBJ whole genome shotgun (WGS) entry which is preliminary data.</text>
</comment>
<keyword evidence="1" id="KW-0378">Hydrolase</keyword>
<dbReference type="AlphaFoldDB" id="A0A6L2NYI8"/>
<organism evidence="1">
    <name type="scientific">Tanacetum cinerariifolium</name>
    <name type="common">Dalmatian daisy</name>
    <name type="synonym">Chrysanthemum cinerariifolium</name>
    <dbReference type="NCBI Taxonomy" id="118510"/>
    <lineage>
        <taxon>Eukaryota</taxon>
        <taxon>Viridiplantae</taxon>
        <taxon>Streptophyta</taxon>
        <taxon>Embryophyta</taxon>
        <taxon>Tracheophyta</taxon>
        <taxon>Spermatophyta</taxon>
        <taxon>Magnoliopsida</taxon>
        <taxon>eudicotyledons</taxon>
        <taxon>Gunneridae</taxon>
        <taxon>Pentapetalae</taxon>
        <taxon>asterids</taxon>
        <taxon>campanulids</taxon>
        <taxon>Asterales</taxon>
        <taxon>Asteraceae</taxon>
        <taxon>Asteroideae</taxon>
        <taxon>Anthemideae</taxon>
        <taxon>Anthemidinae</taxon>
        <taxon>Tanacetum</taxon>
    </lineage>
</organism>
<name>A0A6L2NYI8_TANCI</name>
<keyword evidence="1" id="KW-0547">Nucleotide-binding</keyword>
<accession>A0A6L2NYI8</accession>
<dbReference type="EMBL" id="BKCJ010010007">
    <property type="protein sequence ID" value="GEU89644.1"/>
    <property type="molecule type" value="Genomic_DNA"/>
</dbReference>
<sequence>MHPWMLRLFFYIEDDHWIPRSESKPINKPTEIVIDAETYTRLLKDMMDGSRILKFMETKKGCDQVTRQHRMDEWLALYTTMD</sequence>
<gene>
    <name evidence="1" type="ORF">Tci_061622</name>
</gene>
<keyword evidence="1" id="KW-0067">ATP-binding</keyword>
<proteinExistence type="predicted"/>